<keyword evidence="2" id="KW-0812">Transmembrane</keyword>
<gene>
    <name evidence="3" type="ORF">OXH18_24330</name>
</gene>
<organism evidence="3 4">
    <name type="scientific">Thermocoleostomius sinensis A174</name>
    <dbReference type="NCBI Taxonomy" id="2016057"/>
    <lineage>
        <taxon>Bacteria</taxon>
        <taxon>Bacillati</taxon>
        <taxon>Cyanobacteriota</taxon>
        <taxon>Cyanophyceae</taxon>
        <taxon>Oculatellales</taxon>
        <taxon>Oculatellaceae</taxon>
        <taxon>Thermocoleostomius</taxon>
    </lineage>
</organism>
<keyword evidence="3" id="KW-0378">Hydrolase</keyword>
<dbReference type="GO" id="GO:0008233">
    <property type="term" value="F:peptidase activity"/>
    <property type="evidence" value="ECO:0007669"/>
    <property type="project" value="UniProtKB-KW"/>
</dbReference>
<feature type="transmembrane region" description="Helical" evidence="2">
    <location>
        <begin position="78"/>
        <end position="102"/>
    </location>
</feature>
<evidence type="ECO:0000256" key="1">
    <source>
        <dbReference type="SAM" id="MobiDB-lite"/>
    </source>
</evidence>
<accession>A0A9E8ZFG9</accession>
<feature type="transmembrane region" description="Helical" evidence="2">
    <location>
        <begin position="155"/>
        <end position="177"/>
    </location>
</feature>
<keyword evidence="2" id="KW-1133">Transmembrane helix</keyword>
<name>A0A9E8ZFG9_9CYAN</name>
<dbReference type="EMBL" id="CP113797">
    <property type="protein sequence ID" value="WAL60255.1"/>
    <property type="molecule type" value="Genomic_DNA"/>
</dbReference>
<evidence type="ECO:0000313" key="4">
    <source>
        <dbReference type="Proteomes" id="UP001163152"/>
    </source>
</evidence>
<protein>
    <submittedName>
        <fullName evidence="3">CAAX protease</fullName>
    </submittedName>
</protein>
<keyword evidence="3" id="KW-0645">Protease</keyword>
<keyword evidence="2" id="KW-0472">Membrane</keyword>
<dbReference type="GO" id="GO:0006508">
    <property type="term" value="P:proteolysis"/>
    <property type="evidence" value="ECO:0007669"/>
    <property type="project" value="UniProtKB-KW"/>
</dbReference>
<feature type="transmembrane region" description="Helical" evidence="2">
    <location>
        <begin position="42"/>
        <end position="66"/>
    </location>
</feature>
<evidence type="ECO:0000256" key="2">
    <source>
        <dbReference type="SAM" id="Phobius"/>
    </source>
</evidence>
<feature type="compositionally biased region" description="Low complexity" evidence="1">
    <location>
        <begin position="260"/>
        <end position="269"/>
    </location>
</feature>
<feature type="transmembrane region" description="Helical" evidence="2">
    <location>
        <begin position="108"/>
        <end position="126"/>
    </location>
</feature>
<dbReference type="KEGG" id="tsin:OXH18_24330"/>
<sequence length="1285" mass="143382">MISYLYVPMFQAAFERFWELLGGVFALNAEAFRSLSELPLGLIVSLAIVIAAGLSQAIAQSIILFINQVKPLRFIFSLLLNAVLFTFGYLFLVLSTWAVTLLHWTEPIPLIVLVVVLGISYAPLVFSFLGAIPYLGVPLLTVLAIWHLWEMIVGITAVTELGIVGAVSYVAIGWLVLRLLESTVGQPLANLGRWLSNKIAGVPLVTRNSDLRRIVQGVVEQTTSGVQISPQSSMAGYQGPSFDRTLTDRQTKQSTRRRSQSSSSSANSTDEPSEEPIVFTLDPASIRAAVLKLRTTRKPPQGINRKIRTILGLVGMAVLVFLVVVAFDPLRAWLVAQIEQFPEPFRFLFDLTWIGFIALVVAGLLAPLESLGWWAGWYADDIDMILNAGTLATPIANESDISHFVVYLDGISKSTFEYLPDVEEFLHALTPALPENVALIRDIMPYSVLNNPLVEDRPLAFLWRLSDDRRLNNPASLLGMLINLRNVWTVAVSADKRYGPIYNQGIAQVIYNGLINHGYHPDSGIPVTLIGFSGGGQMAAACAPFLKRALNGPIDVISLGGVISGNCNILKLEHLYHLVGQKDIVERLGVVMFPGRWKLFPLSYWNRAKKRGKISVVSLGPVGHQIPGGLMDPEQFLPDGRSYLQQTIDFIAAILHGELLREERVANRQPSNYQLYQQAAFNHPDYYPLTQPVPLDRYQPVAPWIGRLILPSPSARKRVKGALFEVHHAPIEYHHLVGRIVMLQWSYNPNVRALVRAVTKDVHFSAEADYTSEYGGLVHPERLDHWRQVGPLESLAGSRPQDDVIVMLPSKVEVEEYQRLETKETAKELPIDPAQLHPDSAVPSAPSVSYVLRIESQPIQITGRFYGLVQFQTALDDDRFQVVHFNRQSRQFNGPEEIVRLPQVVADQNGVFPSTSHGIERSAPNTTGWYIYGAPDADGVFVVQSLAPRALLWLQPDQIICGRQAAYHYIRNQAWANIAAQKGKISSVLLNPSEQRYQAAIEDWHVGDRALVLHVYGGIGGKKREPAAATPLFFGHFAYGVATVVHDPIADERRFDIRYYQVYTHNTDGLVAGVLHWSRYMGDRQFGWMGTRPVCDILIKLEAFTRRYRFGDMERSPLETMLQQLEAMTARYRIGDGTGGTYVGVANNCAQDSNQALFASLVHLETNVRNGQAWLEQWSVTHPDQAQRFEQLLSLKRSLKRQLQPFGVPRPDWEKNEYNLGSTLEDEPLRNLVTGLGSWRTILPRLASDAVVKSFLRQGATVWVLRTSQVGGFDPDIEPIAPMTL</sequence>
<feature type="transmembrane region" description="Helical" evidence="2">
    <location>
        <begin position="307"/>
        <end position="327"/>
    </location>
</feature>
<reference evidence="3" key="1">
    <citation type="submission" date="2022-12" db="EMBL/GenBank/DDBJ databases">
        <title>Polyphasic identification of a Novel Hot-Spring Cyanobacterium Ocullathermofonsia sinensis gen nov. sp. nov. and Genomic Insights on its Adaptations to the Thermal Habitat.</title>
        <authorList>
            <person name="Daroch M."/>
            <person name="Tang J."/>
            <person name="Jiang Y."/>
        </authorList>
    </citation>
    <scope>NUCLEOTIDE SEQUENCE</scope>
    <source>
        <strain evidence="3">PKUAC-SCTA174</strain>
    </source>
</reference>
<proteinExistence type="predicted"/>
<dbReference type="Proteomes" id="UP001163152">
    <property type="component" value="Chromosome"/>
</dbReference>
<feature type="transmembrane region" description="Helical" evidence="2">
    <location>
        <begin position="131"/>
        <end position="149"/>
    </location>
</feature>
<keyword evidence="4" id="KW-1185">Reference proteome</keyword>
<evidence type="ECO:0000313" key="3">
    <source>
        <dbReference type="EMBL" id="WAL60255.1"/>
    </source>
</evidence>
<feature type="region of interest" description="Disordered" evidence="1">
    <location>
        <begin position="229"/>
        <end position="275"/>
    </location>
</feature>
<dbReference type="RefSeq" id="WP_268610123.1">
    <property type="nucleotide sequence ID" value="NZ_CP113797.1"/>
</dbReference>